<reference evidence="10 11" key="1">
    <citation type="journal article" date="2016" name="Antonie Van Leeuwenhoek">
        <title>Lysinibacillus endophyticus sp. nov., an indole-3-acetic acid producing endophytic bacterium isolated from corn root (Zea mays cv. Xinken-5).</title>
        <authorList>
            <person name="Yu J."/>
            <person name="Guan X."/>
            <person name="Liu C."/>
            <person name="Xiang W."/>
            <person name="Yu Z."/>
            <person name="Liu X."/>
            <person name="Wang G."/>
        </authorList>
    </citation>
    <scope>NUCLEOTIDE SEQUENCE [LARGE SCALE GENOMIC DNA]</scope>
    <source>
        <strain evidence="10 11">DSM 100506</strain>
    </source>
</reference>
<evidence type="ECO:0000313" key="11">
    <source>
        <dbReference type="Proteomes" id="UP000272238"/>
    </source>
</evidence>
<evidence type="ECO:0000256" key="5">
    <source>
        <dbReference type="ARBA" id="ARBA00022692"/>
    </source>
</evidence>
<evidence type="ECO:0000313" key="10">
    <source>
        <dbReference type="EMBL" id="RKQ18371.1"/>
    </source>
</evidence>
<organism evidence="10 11">
    <name type="scientific">Ureibacillus endophyticus</name>
    <dbReference type="NCBI Taxonomy" id="1978490"/>
    <lineage>
        <taxon>Bacteria</taxon>
        <taxon>Bacillati</taxon>
        <taxon>Bacillota</taxon>
        <taxon>Bacilli</taxon>
        <taxon>Bacillales</taxon>
        <taxon>Caryophanaceae</taxon>
        <taxon>Ureibacillus</taxon>
    </lineage>
</organism>
<evidence type="ECO:0000256" key="6">
    <source>
        <dbReference type="ARBA" id="ARBA00022989"/>
    </source>
</evidence>
<dbReference type="GO" id="GO:0009847">
    <property type="term" value="P:spore germination"/>
    <property type="evidence" value="ECO:0007669"/>
    <property type="project" value="InterPro"/>
</dbReference>
<evidence type="ECO:0000256" key="8">
    <source>
        <dbReference type="SAM" id="MobiDB-lite"/>
    </source>
</evidence>
<keyword evidence="11" id="KW-1185">Reference proteome</keyword>
<keyword evidence="5 9" id="KW-0812">Transmembrane</keyword>
<feature type="transmembrane region" description="Helical" evidence="9">
    <location>
        <begin position="302"/>
        <end position="321"/>
    </location>
</feature>
<dbReference type="GO" id="GO:0016020">
    <property type="term" value="C:membrane"/>
    <property type="evidence" value="ECO:0007669"/>
    <property type="project" value="UniProtKB-SubCell"/>
</dbReference>
<dbReference type="OrthoDB" id="2381188at2"/>
<feature type="transmembrane region" description="Helical" evidence="9">
    <location>
        <begin position="271"/>
        <end position="290"/>
    </location>
</feature>
<comment type="similarity">
    <text evidence="2">Belongs to the amino acid-polyamine-organocation (APC) superfamily. Spore germination protein (SGP) (TC 2.A.3.9) family.</text>
</comment>
<evidence type="ECO:0000256" key="3">
    <source>
        <dbReference type="ARBA" id="ARBA00022448"/>
    </source>
</evidence>
<feature type="region of interest" description="Disordered" evidence="8">
    <location>
        <begin position="359"/>
        <end position="417"/>
    </location>
</feature>
<evidence type="ECO:0000256" key="7">
    <source>
        <dbReference type="ARBA" id="ARBA00023136"/>
    </source>
</evidence>
<evidence type="ECO:0000256" key="9">
    <source>
        <dbReference type="SAM" id="Phobius"/>
    </source>
</evidence>
<dbReference type="PANTHER" id="PTHR34975">
    <property type="entry name" value="SPORE GERMINATION PROTEIN A2"/>
    <property type="match status" value="1"/>
</dbReference>
<feature type="transmembrane region" description="Helical" evidence="9">
    <location>
        <begin position="7"/>
        <end position="28"/>
    </location>
</feature>
<dbReference type="AlphaFoldDB" id="A0A494Z7R2"/>
<feature type="transmembrane region" description="Helical" evidence="9">
    <location>
        <begin position="213"/>
        <end position="236"/>
    </location>
</feature>
<proteinExistence type="inferred from homology"/>
<keyword evidence="4" id="KW-0309">Germination</keyword>
<accession>A0A494Z7R2</accession>
<dbReference type="PANTHER" id="PTHR34975:SF2">
    <property type="entry name" value="SPORE GERMINATION PROTEIN A2"/>
    <property type="match status" value="1"/>
</dbReference>
<feature type="transmembrane region" description="Helical" evidence="9">
    <location>
        <begin position="333"/>
        <end position="354"/>
    </location>
</feature>
<keyword evidence="7 9" id="KW-0472">Membrane</keyword>
<dbReference type="InterPro" id="IPR004761">
    <property type="entry name" value="Spore_GerAB"/>
</dbReference>
<keyword evidence="3" id="KW-0813">Transport</keyword>
<comment type="subcellular location">
    <subcellularLocation>
        <location evidence="1">Membrane</location>
        <topology evidence="1">Multi-pass membrane protein</topology>
    </subcellularLocation>
</comment>
<protein>
    <submittedName>
        <fullName evidence="10">Spore gernimation protein</fullName>
    </submittedName>
</protein>
<keyword evidence="6 9" id="KW-1133">Transmembrane helix</keyword>
<evidence type="ECO:0000256" key="4">
    <source>
        <dbReference type="ARBA" id="ARBA00022544"/>
    </source>
</evidence>
<feature type="transmembrane region" description="Helical" evidence="9">
    <location>
        <begin position="141"/>
        <end position="160"/>
    </location>
</feature>
<feature type="transmembrane region" description="Helical" evidence="9">
    <location>
        <begin position="113"/>
        <end position="134"/>
    </location>
</feature>
<feature type="compositionally biased region" description="Low complexity" evidence="8">
    <location>
        <begin position="361"/>
        <end position="417"/>
    </location>
</feature>
<gene>
    <name evidence="10" type="ORF">D8M03_05840</name>
</gene>
<feature type="transmembrane region" description="Helical" evidence="9">
    <location>
        <begin position="40"/>
        <end position="61"/>
    </location>
</feature>
<feature type="transmembrane region" description="Helical" evidence="9">
    <location>
        <begin position="180"/>
        <end position="201"/>
    </location>
</feature>
<evidence type="ECO:0000256" key="1">
    <source>
        <dbReference type="ARBA" id="ARBA00004141"/>
    </source>
</evidence>
<dbReference type="Pfam" id="PF03845">
    <property type="entry name" value="Spore_permease"/>
    <property type="match status" value="1"/>
</dbReference>
<comment type="caution">
    <text evidence="10">The sequence shown here is derived from an EMBL/GenBank/DDBJ whole genome shotgun (WGS) entry which is preliminary data.</text>
</comment>
<evidence type="ECO:0000256" key="2">
    <source>
        <dbReference type="ARBA" id="ARBA00007998"/>
    </source>
</evidence>
<name>A0A494Z7R2_9BACL</name>
<dbReference type="RefSeq" id="WP_121213842.1">
    <property type="nucleotide sequence ID" value="NZ_RBZN01000009.1"/>
</dbReference>
<dbReference type="NCBIfam" id="TIGR00912">
    <property type="entry name" value="2A0309"/>
    <property type="match status" value="1"/>
</dbReference>
<dbReference type="Proteomes" id="UP000272238">
    <property type="component" value="Unassembled WGS sequence"/>
</dbReference>
<sequence>MVKIGQIGLLHVIFLIMTFIGLKNHVTILPPVLEHVKRDGWAAVLLATFLTIPWLFLILFIQNKSKNQSIKTWLKSKIGKVATNIILYCVVIFIYLMAAFTLRETILWISSTFLPYTPKILLLAVYITLCVLLASTNMQTFVIVNTFVLMFVVVFGFYVATVNLQVKDYGLIRPFFEHGFGPVLRGLVYPASGFIELFLLVFIQQHFKTKLKWYHLVIMLFILMGLTMGPLLGAIVEFGPEEAAKQRYPAFEEWALVSIGRFIEQMDFLSIYQWLTGTYIRVSFLLFIAADILNFTGNRKKIWNYMIPPFVIINLVVFMLDDSLFLHLNGNEMLIATFSFFFLLSILFSLIALLPDKKNKNQSTSNQSNNQSNNNKNNNQSDNTQDNKQSNDNKSNNQPKNNQSENSSSKNQSESSE</sequence>
<dbReference type="EMBL" id="RBZN01000009">
    <property type="protein sequence ID" value="RKQ18371.1"/>
    <property type="molecule type" value="Genomic_DNA"/>
</dbReference>
<feature type="transmembrane region" description="Helical" evidence="9">
    <location>
        <begin position="81"/>
        <end position="101"/>
    </location>
</feature>